<dbReference type="PANTHER" id="PTHR12651">
    <property type="entry name" value="26S PROTEASOME NON-ATPASE REGULATORY SUBUNIT 9"/>
    <property type="match status" value="1"/>
</dbReference>
<keyword evidence="2" id="KW-0647">Proteasome</keyword>
<accession>A0A6G0YVE3</accession>
<feature type="domain" description="Nas2 N-terminal" evidence="1">
    <location>
        <begin position="1"/>
        <end position="50"/>
    </location>
</feature>
<organism evidence="2 3">
    <name type="scientific">Aphis craccivora</name>
    <name type="common">Cowpea aphid</name>
    <dbReference type="NCBI Taxonomy" id="307492"/>
    <lineage>
        <taxon>Eukaryota</taxon>
        <taxon>Metazoa</taxon>
        <taxon>Ecdysozoa</taxon>
        <taxon>Arthropoda</taxon>
        <taxon>Hexapoda</taxon>
        <taxon>Insecta</taxon>
        <taxon>Pterygota</taxon>
        <taxon>Neoptera</taxon>
        <taxon>Paraneoptera</taxon>
        <taxon>Hemiptera</taxon>
        <taxon>Sternorrhyncha</taxon>
        <taxon>Aphidomorpha</taxon>
        <taxon>Aphidoidea</taxon>
        <taxon>Aphididae</taxon>
        <taxon>Aphidini</taxon>
        <taxon>Aphis</taxon>
        <taxon>Aphis</taxon>
    </lineage>
</organism>
<dbReference type="PANTHER" id="PTHR12651:SF1">
    <property type="entry name" value="26S PROTEASOME NON-ATPASE REGULATORY SUBUNIT 9"/>
    <property type="match status" value="1"/>
</dbReference>
<dbReference type="Gene3D" id="6.10.140.1710">
    <property type="match status" value="1"/>
</dbReference>
<gene>
    <name evidence="2" type="ORF">FWK35_00014906</name>
</gene>
<comment type="caution">
    <text evidence="2">The sequence shown here is derived from an EMBL/GenBank/DDBJ whole genome shotgun (WGS) entry which is preliminary data.</text>
</comment>
<dbReference type="OrthoDB" id="72325at2759"/>
<evidence type="ECO:0000313" key="3">
    <source>
        <dbReference type="Proteomes" id="UP000478052"/>
    </source>
</evidence>
<dbReference type="InterPro" id="IPR035269">
    <property type="entry name" value="PSMD9"/>
</dbReference>
<dbReference type="GO" id="GO:0070682">
    <property type="term" value="P:proteasome regulatory particle assembly"/>
    <property type="evidence" value="ECO:0007669"/>
    <property type="project" value="InterPro"/>
</dbReference>
<keyword evidence="3" id="KW-1185">Reference proteome</keyword>
<dbReference type="GO" id="GO:0000502">
    <property type="term" value="C:proteasome complex"/>
    <property type="evidence" value="ECO:0007669"/>
    <property type="project" value="UniProtKB-KW"/>
</dbReference>
<dbReference type="GO" id="GO:0005634">
    <property type="term" value="C:nucleus"/>
    <property type="evidence" value="ECO:0007669"/>
    <property type="project" value="TreeGrafter"/>
</dbReference>
<evidence type="ECO:0000259" key="1">
    <source>
        <dbReference type="Pfam" id="PF18265"/>
    </source>
</evidence>
<dbReference type="GO" id="GO:0005737">
    <property type="term" value="C:cytoplasm"/>
    <property type="evidence" value="ECO:0007669"/>
    <property type="project" value="TreeGrafter"/>
</dbReference>
<protein>
    <submittedName>
        <fullName evidence="2">26S proteasome non-ATPase regulatory subunit 9</fullName>
    </submittedName>
</protein>
<sequence>MEEPLVDAQHFPRNDIDVYEIRLLRVRIIYTRNDLRAVMDRIEKGLNAYFTQNHTPEQHLPNGHGNSGIKAFPFKYLSVLPLYYLTCSNENLYTLFTVAERLDRFVSLDIPLKISLKQVGYSYSSLLANNVRV</sequence>
<dbReference type="InterPro" id="IPR040815">
    <property type="entry name" value="Nas2_N"/>
</dbReference>
<dbReference type="EMBL" id="VUJU01002314">
    <property type="protein sequence ID" value="KAF0761730.1"/>
    <property type="molecule type" value="Genomic_DNA"/>
</dbReference>
<reference evidence="2 3" key="1">
    <citation type="submission" date="2019-08" db="EMBL/GenBank/DDBJ databases">
        <title>Whole genome of Aphis craccivora.</title>
        <authorList>
            <person name="Voronova N.V."/>
            <person name="Shulinski R.S."/>
            <person name="Bandarenka Y.V."/>
            <person name="Zhorov D.G."/>
            <person name="Warner D."/>
        </authorList>
    </citation>
    <scope>NUCLEOTIDE SEQUENCE [LARGE SCALE GENOMIC DNA]</scope>
    <source>
        <strain evidence="2">180601</strain>
        <tissue evidence="2">Whole Body</tissue>
    </source>
</reference>
<name>A0A6G0YVE3_APHCR</name>
<evidence type="ECO:0000313" key="2">
    <source>
        <dbReference type="EMBL" id="KAF0761730.1"/>
    </source>
</evidence>
<dbReference type="Proteomes" id="UP000478052">
    <property type="component" value="Unassembled WGS sequence"/>
</dbReference>
<proteinExistence type="predicted"/>
<dbReference type="Pfam" id="PF18265">
    <property type="entry name" value="Nas2_N"/>
    <property type="match status" value="1"/>
</dbReference>
<dbReference type="AlphaFoldDB" id="A0A6G0YVE3"/>